<dbReference type="Proteomes" id="UP000279259">
    <property type="component" value="Unassembled WGS sequence"/>
</dbReference>
<evidence type="ECO:0000256" key="6">
    <source>
        <dbReference type="SAM" id="Phobius"/>
    </source>
</evidence>
<evidence type="ECO:0000256" key="2">
    <source>
        <dbReference type="ARBA" id="ARBA00008974"/>
    </source>
</evidence>
<evidence type="ECO:0000313" key="7">
    <source>
        <dbReference type="EMBL" id="RSH88608.1"/>
    </source>
</evidence>
<evidence type="ECO:0000313" key="8">
    <source>
        <dbReference type="Proteomes" id="UP000279259"/>
    </source>
</evidence>
<keyword evidence="4 6" id="KW-1133">Transmembrane helix</keyword>
<feature type="transmembrane region" description="Helical" evidence="6">
    <location>
        <begin position="473"/>
        <end position="493"/>
    </location>
</feature>
<comment type="similarity">
    <text evidence="2">Belongs to the purine-cytosine permease (2.A.39) family.</text>
</comment>
<dbReference type="Gene3D" id="1.10.4160.10">
    <property type="entry name" value="Hydantoin permease"/>
    <property type="match status" value="1"/>
</dbReference>
<evidence type="ECO:0000256" key="3">
    <source>
        <dbReference type="ARBA" id="ARBA00022692"/>
    </source>
</evidence>
<evidence type="ECO:0000256" key="1">
    <source>
        <dbReference type="ARBA" id="ARBA00004141"/>
    </source>
</evidence>
<feature type="transmembrane region" description="Helical" evidence="6">
    <location>
        <begin position="142"/>
        <end position="161"/>
    </location>
</feature>
<comment type="caution">
    <text evidence="7">The sequence shown here is derived from an EMBL/GenBank/DDBJ whole genome shotgun (WGS) entry which is preliminary data.</text>
</comment>
<dbReference type="OrthoDB" id="2018619at2759"/>
<accession>A0A427YBZ8</accession>
<evidence type="ECO:0008006" key="9">
    <source>
        <dbReference type="Google" id="ProtNLM"/>
    </source>
</evidence>
<sequence length="608" mass="65880">MVKIAKIPVVGKLFAPPKEAEEGGFEDFRPTSGWRPLVYMEPGDRSPWINEDLAPTPKAMRVWDWWSFVSLWWGQNFSAGGWSTGSSLINAGLTLNQTMAICVVGCFLTSLLGVTMGRPGARYHIGFPVLARTSFGVKGSKIMVGIRGCVAVIWYAVQTYYGASLLDQGFRAIFGNGYYNIPNTLPKSAQTTSRFMLIYFLFWLIQCPFVLIHPSAARHIFTIKSFILPISALAFIGGVVALAGGSLDFGLIQKSTKSGSELSWALLTGLNAVFGTISPMLINQPDIGRYANRPSAALLPQFFSMFICKILVFFLGVVTAAAAAKLYGTTVWNVWTLCQYILDHNWTPGARAGIALFTIAQCFGTVATNVFANSIPFGVDLSGCFPKYINIVRGQFICCFLSWAVCPWLILTSGAKFISFLGSYTFFMASVIGIMVADYYLIRRGNIHVPSPYDITPGSLYMPKPGGYELKGLLSWVVGSVIGIPGLAAVFGAGAGGTTGTAAKIYNSGFILCFALAFVVYSSAMLLMPRPIFPKGHEDEPKKFEGLGETDGYFPDEPEITFGRGVMHQSAGDAVLHRHETPASSDDEKMDKDLATATAVPVALSQGV</sequence>
<dbReference type="InterPro" id="IPR001248">
    <property type="entry name" value="Pur-cyt_permease"/>
</dbReference>
<feature type="transmembrane region" description="Helical" evidence="6">
    <location>
        <begin position="195"/>
        <end position="214"/>
    </location>
</feature>
<keyword evidence="5 6" id="KW-0472">Membrane</keyword>
<comment type="subcellular location">
    <subcellularLocation>
        <location evidence="1">Membrane</location>
        <topology evidence="1">Multi-pass membrane protein</topology>
    </subcellularLocation>
</comment>
<feature type="transmembrane region" description="Helical" evidence="6">
    <location>
        <begin position="354"/>
        <end position="379"/>
    </location>
</feature>
<reference evidence="7 8" key="1">
    <citation type="submission" date="2018-11" db="EMBL/GenBank/DDBJ databases">
        <title>Genome sequence of Saitozyma podzolica DSM 27192.</title>
        <authorList>
            <person name="Aliyu H."/>
            <person name="Gorte O."/>
            <person name="Ochsenreither K."/>
        </authorList>
    </citation>
    <scope>NUCLEOTIDE SEQUENCE [LARGE SCALE GENOMIC DNA]</scope>
    <source>
        <strain evidence="7 8">DSM 27192</strain>
    </source>
</reference>
<evidence type="ECO:0000256" key="5">
    <source>
        <dbReference type="ARBA" id="ARBA00023136"/>
    </source>
</evidence>
<dbReference type="EMBL" id="RSCD01000016">
    <property type="protein sequence ID" value="RSH88608.1"/>
    <property type="molecule type" value="Genomic_DNA"/>
</dbReference>
<dbReference type="Pfam" id="PF02133">
    <property type="entry name" value="Transp_cyt_pur"/>
    <property type="match status" value="1"/>
</dbReference>
<dbReference type="GO" id="GO:0005886">
    <property type="term" value="C:plasma membrane"/>
    <property type="evidence" value="ECO:0007669"/>
    <property type="project" value="TreeGrafter"/>
</dbReference>
<dbReference type="AlphaFoldDB" id="A0A427YBZ8"/>
<organism evidence="7 8">
    <name type="scientific">Saitozyma podzolica</name>
    <dbReference type="NCBI Taxonomy" id="1890683"/>
    <lineage>
        <taxon>Eukaryota</taxon>
        <taxon>Fungi</taxon>
        <taxon>Dikarya</taxon>
        <taxon>Basidiomycota</taxon>
        <taxon>Agaricomycotina</taxon>
        <taxon>Tremellomycetes</taxon>
        <taxon>Tremellales</taxon>
        <taxon>Trimorphomycetaceae</taxon>
        <taxon>Saitozyma</taxon>
    </lineage>
</organism>
<dbReference type="InterPro" id="IPR045225">
    <property type="entry name" value="Uracil/uridine/allantoin_perm"/>
</dbReference>
<feature type="transmembrane region" description="Helical" evidence="6">
    <location>
        <begin position="302"/>
        <end position="324"/>
    </location>
</feature>
<gene>
    <name evidence="7" type="ORF">EHS25_002835</name>
</gene>
<dbReference type="PANTHER" id="PTHR30618">
    <property type="entry name" value="NCS1 FAMILY PURINE/PYRIMIDINE TRANSPORTER"/>
    <property type="match status" value="1"/>
</dbReference>
<proteinExistence type="inferred from homology"/>
<feature type="transmembrane region" description="Helical" evidence="6">
    <location>
        <begin position="417"/>
        <end position="441"/>
    </location>
</feature>
<feature type="transmembrane region" description="Helical" evidence="6">
    <location>
        <begin position="391"/>
        <end position="411"/>
    </location>
</feature>
<protein>
    <recommendedName>
        <fullName evidence="9">Allantoin permease</fullName>
    </recommendedName>
</protein>
<feature type="transmembrane region" description="Helical" evidence="6">
    <location>
        <begin position="98"/>
        <end position="121"/>
    </location>
</feature>
<keyword evidence="8" id="KW-1185">Reference proteome</keyword>
<feature type="transmembrane region" description="Helical" evidence="6">
    <location>
        <begin position="264"/>
        <end position="282"/>
    </location>
</feature>
<feature type="transmembrane region" description="Helical" evidence="6">
    <location>
        <begin position="505"/>
        <end position="527"/>
    </location>
</feature>
<dbReference type="GO" id="GO:0015205">
    <property type="term" value="F:nucleobase transmembrane transporter activity"/>
    <property type="evidence" value="ECO:0007669"/>
    <property type="project" value="TreeGrafter"/>
</dbReference>
<keyword evidence="3 6" id="KW-0812">Transmembrane</keyword>
<evidence type="ECO:0000256" key="4">
    <source>
        <dbReference type="ARBA" id="ARBA00022989"/>
    </source>
</evidence>
<name>A0A427YBZ8_9TREE</name>
<dbReference type="PANTHER" id="PTHR30618:SF0">
    <property type="entry name" value="PURINE-URACIL PERMEASE NCS1"/>
    <property type="match status" value="1"/>
</dbReference>
<feature type="transmembrane region" description="Helical" evidence="6">
    <location>
        <begin position="226"/>
        <end position="244"/>
    </location>
</feature>